<feature type="region of interest" description="Disordered" evidence="1">
    <location>
        <begin position="320"/>
        <end position="365"/>
    </location>
</feature>
<dbReference type="Pfam" id="PF13391">
    <property type="entry name" value="HNH_2"/>
    <property type="match status" value="1"/>
</dbReference>
<dbReference type="EMBL" id="LAFY01000352">
    <property type="protein sequence ID" value="KJX99392.1"/>
    <property type="molecule type" value="Genomic_DNA"/>
</dbReference>
<sequence>MYREGSISKEDLIRLISASEAKRNLLLREKGALLGKRRKISDVFFEAIQDRKVGIDQAYCDAVSFVLGPVYNATLNVRGQRSKGQQDQWRHAVRTYLDARCKGKGKEDWVWCSITRGYHRGGQQEKDSSMKTAHIIPRKLPGKLVKALMGRQHELEDGQDIIWDAKNGIPMFKEIEVAFDLARIVIVPATEHNDGRFKVMVLDKSLFEDANNQIDTSFGAHTTWKEIHEQELVFKHPINRPARRNLFFHFVTSLLRRELYEAPDWFKDVDEVADFNNMWASPGAYLRRSTLRHLLNRIGKTATNGPLQKNAEQWLKACFDEKAPTPPDDEDPSTSEQRIADEIFENQIISPARSRTESEEDQDEE</sequence>
<reference evidence="3 4" key="1">
    <citation type="submission" date="2015-03" db="EMBL/GenBank/DDBJ databases">
        <title>RNA-seq based gene annotation and comparative genomics of four Zymoseptoria species reveal species-specific pathogenicity related genes and transposable element activity.</title>
        <authorList>
            <person name="Grandaubert J."/>
            <person name="Bhattacharyya A."/>
            <person name="Stukenbrock E.H."/>
        </authorList>
    </citation>
    <scope>NUCLEOTIDE SEQUENCE [LARGE SCALE GENOMIC DNA]</scope>
    <source>
        <strain evidence="3 4">Zb18110</strain>
    </source>
</reference>
<evidence type="ECO:0000313" key="4">
    <source>
        <dbReference type="Proteomes" id="UP000033647"/>
    </source>
</evidence>
<comment type="caution">
    <text evidence="3">The sequence shown here is derived from an EMBL/GenBank/DDBJ whole genome shotgun (WGS) entry which is preliminary data.</text>
</comment>
<protein>
    <recommendedName>
        <fullName evidence="2">HNH nuclease domain-containing protein</fullName>
    </recommendedName>
</protein>
<dbReference type="InterPro" id="IPR003615">
    <property type="entry name" value="HNH_nuc"/>
</dbReference>
<keyword evidence="4" id="KW-1185">Reference proteome</keyword>
<organism evidence="3 4">
    <name type="scientific">Zymoseptoria brevis</name>
    <dbReference type="NCBI Taxonomy" id="1047168"/>
    <lineage>
        <taxon>Eukaryota</taxon>
        <taxon>Fungi</taxon>
        <taxon>Dikarya</taxon>
        <taxon>Ascomycota</taxon>
        <taxon>Pezizomycotina</taxon>
        <taxon>Dothideomycetes</taxon>
        <taxon>Dothideomycetidae</taxon>
        <taxon>Mycosphaerellales</taxon>
        <taxon>Mycosphaerellaceae</taxon>
        <taxon>Zymoseptoria</taxon>
    </lineage>
</organism>
<evidence type="ECO:0000259" key="2">
    <source>
        <dbReference type="Pfam" id="PF13391"/>
    </source>
</evidence>
<accession>A0A0F4GQQ5</accession>
<dbReference type="Proteomes" id="UP000033647">
    <property type="component" value="Unassembled WGS sequence"/>
</dbReference>
<evidence type="ECO:0000256" key="1">
    <source>
        <dbReference type="SAM" id="MobiDB-lite"/>
    </source>
</evidence>
<proteinExistence type="predicted"/>
<evidence type="ECO:0000313" key="3">
    <source>
        <dbReference type="EMBL" id="KJX99392.1"/>
    </source>
</evidence>
<dbReference type="AlphaFoldDB" id="A0A0F4GQQ5"/>
<feature type="domain" description="HNH nuclease" evidence="2">
    <location>
        <begin position="112"/>
        <end position="187"/>
    </location>
</feature>
<name>A0A0F4GQQ5_9PEZI</name>
<gene>
    <name evidence="3" type="ORF">TI39_contig360g00010</name>
</gene>
<dbReference type="STRING" id="1047168.A0A0F4GQQ5"/>
<dbReference type="OrthoDB" id="3692938at2759"/>